<dbReference type="Gene3D" id="2.40.50.140">
    <property type="entry name" value="Nucleic acid-binding proteins"/>
    <property type="match status" value="1"/>
</dbReference>
<accession>A0A8S3ZM01</accession>
<feature type="repeat" description="TPR" evidence="3">
    <location>
        <begin position="328"/>
        <end position="361"/>
    </location>
</feature>
<reference evidence="6" key="1">
    <citation type="submission" date="2021-04" db="EMBL/GenBank/DDBJ databases">
        <authorList>
            <consortium name="Molecular Ecology Group"/>
        </authorList>
    </citation>
    <scope>NUCLEOTIDE SEQUENCE</scope>
</reference>
<evidence type="ECO:0000259" key="5">
    <source>
        <dbReference type="PROSITE" id="PS50126"/>
    </source>
</evidence>
<feature type="repeat" description="TPR" evidence="3">
    <location>
        <begin position="294"/>
        <end position="327"/>
    </location>
</feature>
<dbReference type="SUPFAM" id="SSF50249">
    <property type="entry name" value="Nucleic acid-binding proteins"/>
    <property type="match status" value="1"/>
</dbReference>
<dbReference type="InterPro" id="IPR003029">
    <property type="entry name" value="S1_domain"/>
</dbReference>
<name>A0A8S3ZM01_9EUPU</name>
<dbReference type="PANTHER" id="PTHR23184">
    <property type="entry name" value="TETRATRICOPEPTIDE REPEAT PROTEIN 14"/>
    <property type="match status" value="1"/>
</dbReference>
<dbReference type="PANTHER" id="PTHR23184:SF9">
    <property type="entry name" value="TETRATRICOPEPTIDE REPEAT PROTEIN 14"/>
    <property type="match status" value="1"/>
</dbReference>
<protein>
    <recommendedName>
        <fullName evidence="5">S1 motif domain-containing protein</fullName>
    </recommendedName>
</protein>
<feature type="domain" description="S1 motif" evidence="5">
    <location>
        <begin position="118"/>
        <end position="200"/>
    </location>
</feature>
<dbReference type="PROSITE" id="PS50293">
    <property type="entry name" value="TPR_REGION"/>
    <property type="match status" value="1"/>
</dbReference>
<dbReference type="InterPro" id="IPR012340">
    <property type="entry name" value="NA-bd_OB-fold"/>
</dbReference>
<keyword evidence="2 3" id="KW-0802">TPR repeat</keyword>
<gene>
    <name evidence="6" type="ORF">CUNI_LOCUS14343</name>
</gene>
<organism evidence="6 7">
    <name type="scientific">Candidula unifasciata</name>
    <dbReference type="NCBI Taxonomy" id="100452"/>
    <lineage>
        <taxon>Eukaryota</taxon>
        <taxon>Metazoa</taxon>
        <taxon>Spiralia</taxon>
        <taxon>Lophotrochozoa</taxon>
        <taxon>Mollusca</taxon>
        <taxon>Gastropoda</taxon>
        <taxon>Heterobranchia</taxon>
        <taxon>Euthyneura</taxon>
        <taxon>Panpulmonata</taxon>
        <taxon>Eupulmonata</taxon>
        <taxon>Stylommatophora</taxon>
        <taxon>Helicina</taxon>
        <taxon>Helicoidea</taxon>
        <taxon>Geomitridae</taxon>
        <taxon>Candidula</taxon>
    </lineage>
</organism>
<dbReference type="PROSITE" id="PS50126">
    <property type="entry name" value="S1"/>
    <property type="match status" value="1"/>
</dbReference>
<proteinExistence type="predicted"/>
<evidence type="ECO:0000256" key="3">
    <source>
        <dbReference type="PROSITE-ProRule" id="PRU00339"/>
    </source>
</evidence>
<feature type="region of interest" description="Disordered" evidence="4">
    <location>
        <begin position="472"/>
        <end position="520"/>
    </location>
</feature>
<evidence type="ECO:0000256" key="1">
    <source>
        <dbReference type="ARBA" id="ARBA00022737"/>
    </source>
</evidence>
<dbReference type="EMBL" id="CAJHNH020003223">
    <property type="protein sequence ID" value="CAG5128785.1"/>
    <property type="molecule type" value="Genomic_DNA"/>
</dbReference>
<dbReference type="GO" id="GO:0003676">
    <property type="term" value="F:nucleic acid binding"/>
    <property type="evidence" value="ECO:0007669"/>
    <property type="project" value="InterPro"/>
</dbReference>
<keyword evidence="7" id="KW-1185">Reference proteome</keyword>
<evidence type="ECO:0000256" key="2">
    <source>
        <dbReference type="ARBA" id="ARBA00022803"/>
    </source>
</evidence>
<dbReference type="Gene3D" id="1.25.40.10">
    <property type="entry name" value="Tetratricopeptide repeat domain"/>
    <property type="match status" value="1"/>
</dbReference>
<feature type="non-terminal residue" evidence="6">
    <location>
        <position position="520"/>
    </location>
</feature>
<evidence type="ECO:0000313" key="6">
    <source>
        <dbReference type="EMBL" id="CAG5128785.1"/>
    </source>
</evidence>
<evidence type="ECO:0000313" key="7">
    <source>
        <dbReference type="Proteomes" id="UP000678393"/>
    </source>
</evidence>
<dbReference type="Proteomes" id="UP000678393">
    <property type="component" value="Unassembled WGS sequence"/>
</dbReference>
<dbReference type="SUPFAM" id="SSF48452">
    <property type="entry name" value="TPR-like"/>
    <property type="match status" value="1"/>
</dbReference>
<dbReference type="InterPro" id="IPR013105">
    <property type="entry name" value="TPR_2"/>
</dbReference>
<dbReference type="PROSITE" id="PS50005">
    <property type="entry name" value="TPR"/>
    <property type="match status" value="2"/>
</dbReference>
<evidence type="ECO:0000256" key="4">
    <source>
        <dbReference type="SAM" id="MobiDB-lite"/>
    </source>
</evidence>
<dbReference type="InterPro" id="IPR039190">
    <property type="entry name" value="TTC14"/>
</dbReference>
<sequence>MDEKLLGQALQYHGLGLLYSLKAEHQKQPSASLLASLDRKQHRDPEIKDAEFQKRVCTFIGRKSDMLFKSLSEEEKNRRRHDHEIIDDGYAIMPPLETFLDGPSHLRRGHFYKSLRPNDCVSGVVLSVLENGLRIQLLCVDKGCARDIDDLEIQAFCPVKELPKLYPNESALDAFQEKDIVRGIVLAVSEESEKIIISLHEKAIPDKNIYPRIGLITEQEFPVHYRRKKQIEGMPFNEVLHSILGFNNTGNVKALVEQLGIQEDSSYMRYLAGLHIPENEYAEGLRKWQSQKLAYHSVAQGVDMFKSGKFLEALQFFNRALQIDTENVEALVARGALYANNENFNHAVKDFEAALSINPNHKNAKKYLIETLLAFGKTCEDKRNHTEAAVHYCQVLKLDPGRVEARDLLEACQRLMYFILLQDEHKIKKEGDSEASVLSKSADKLRQLIQEDKKQEMNLQLVNMKKKFKKRSFLLSYRTKKQRRQSAGSSEKSKRRKRSDSSSSSSSSEDRRRHKKESRY</sequence>
<dbReference type="InterPro" id="IPR019734">
    <property type="entry name" value="TPR_rpt"/>
</dbReference>
<comment type="caution">
    <text evidence="6">The sequence shown here is derived from an EMBL/GenBank/DDBJ whole genome shotgun (WGS) entry which is preliminary data.</text>
</comment>
<keyword evidence="1" id="KW-0677">Repeat</keyword>
<dbReference type="OrthoDB" id="1914839at2759"/>
<feature type="compositionally biased region" description="Basic residues" evidence="4">
    <location>
        <begin position="472"/>
        <end position="484"/>
    </location>
</feature>
<dbReference type="Pfam" id="PF07719">
    <property type="entry name" value="TPR_2"/>
    <property type="match status" value="1"/>
</dbReference>
<dbReference type="AlphaFoldDB" id="A0A8S3ZM01"/>
<dbReference type="InterPro" id="IPR011990">
    <property type="entry name" value="TPR-like_helical_dom_sf"/>
</dbReference>
<dbReference type="SMART" id="SM00028">
    <property type="entry name" value="TPR"/>
    <property type="match status" value="3"/>
</dbReference>